<evidence type="ECO:0000256" key="5">
    <source>
        <dbReference type="ARBA" id="ARBA00022448"/>
    </source>
</evidence>
<dbReference type="EMBL" id="JAALDK010000004">
    <property type="protein sequence ID" value="NUY06042.1"/>
    <property type="molecule type" value="Genomic_DNA"/>
</dbReference>
<accession>A0A7Y6K842</accession>
<feature type="region of interest" description="Disordered" evidence="12">
    <location>
        <begin position="250"/>
        <end position="271"/>
    </location>
</feature>
<evidence type="ECO:0000256" key="4">
    <source>
        <dbReference type="ARBA" id="ARBA00016507"/>
    </source>
</evidence>
<dbReference type="InterPro" id="IPR051472">
    <property type="entry name" value="T3SS_Stator/FliH"/>
</dbReference>
<organism evidence="14 15">
    <name type="scientific">Paraburkholderia youngii</name>
    <dbReference type="NCBI Taxonomy" id="2782701"/>
    <lineage>
        <taxon>Bacteria</taxon>
        <taxon>Pseudomonadati</taxon>
        <taxon>Pseudomonadota</taxon>
        <taxon>Betaproteobacteria</taxon>
        <taxon>Burkholderiales</taxon>
        <taxon>Burkholderiaceae</taxon>
        <taxon>Paraburkholderia</taxon>
    </lineage>
</organism>
<keyword evidence="7" id="KW-1005">Bacterial flagellum biogenesis</keyword>
<comment type="similarity">
    <text evidence="10">Belongs to the SctL stator family.</text>
</comment>
<reference evidence="14 15" key="1">
    <citation type="submission" date="2020-02" db="EMBL/GenBank/DDBJ databases">
        <title>Paraburkholderia simonii sp. nov. and Paraburkholderia youngii sp. nov. Brazilian and Mexican Mimosa-associated rhizobia.</title>
        <authorList>
            <person name="Mavima L."/>
            <person name="Beukes C.W."/>
            <person name="Chan W.Y."/>
            <person name="Palmer M."/>
            <person name="De Meyer S.E."/>
            <person name="James E.K."/>
            <person name="Venter S.N."/>
            <person name="Steenkamp E.T."/>
        </authorList>
    </citation>
    <scope>NUCLEOTIDE SEQUENCE [LARGE SCALE GENOMIC DNA]</scope>
    <source>
        <strain evidence="14 15">JPY169</strain>
    </source>
</reference>
<evidence type="ECO:0000256" key="2">
    <source>
        <dbReference type="ARBA" id="ARBA00004496"/>
    </source>
</evidence>
<feature type="domain" description="Flagellar assembly protein FliH/Type III secretion system HrpE" evidence="13">
    <location>
        <begin position="119"/>
        <end position="229"/>
    </location>
</feature>
<evidence type="ECO:0000256" key="12">
    <source>
        <dbReference type="SAM" id="MobiDB-lite"/>
    </source>
</evidence>
<keyword evidence="6" id="KW-0963">Cytoplasm</keyword>
<keyword evidence="5" id="KW-0813">Transport</keyword>
<dbReference type="AlphaFoldDB" id="A0A7Y6K842"/>
<evidence type="ECO:0000256" key="3">
    <source>
        <dbReference type="ARBA" id="ARBA00006602"/>
    </source>
</evidence>
<evidence type="ECO:0000313" key="14">
    <source>
        <dbReference type="EMBL" id="NUY06042.1"/>
    </source>
</evidence>
<dbReference type="PANTHER" id="PTHR34982:SF1">
    <property type="entry name" value="FLAGELLAR ASSEMBLY PROTEIN FLIH"/>
    <property type="match status" value="1"/>
</dbReference>
<evidence type="ECO:0000259" key="13">
    <source>
        <dbReference type="Pfam" id="PF02108"/>
    </source>
</evidence>
<dbReference type="PANTHER" id="PTHR34982">
    <property type="entry name" value="YOP PROTEINS TRANSLOCATION PROTEIN L"/>
    <property type="match status" value="1"/>
</dbReference>
<gene>
    <name evidence="14" type="primary">sctL</name>
    <name evidence="14" type="ORF">G5S42_42575</name>
</gene>
<dbReference type="GO" id="GO:0044781">
    <property type="term" value="P:bacterial-type flagellum organization"/>
    <property type="evidence" value="ECO:0007669"/>
    <property type="project" value="UniProtKB-KW"/>
</dbReference>
<name>A0A7Y6K842_9BURK</name>
<evidence type="ECO:0000256" key="8">
    <source>
        <dbReference type="ARBA" id="ARBA00022927"/>
    </source>
</evidence>
<feature type="compositionally biased region" description="Polar residues" evidence="12">
    <location>
        <begin position="262"/>
        <end position="271"/>
    </location>
</feature>
<dbReference type="NCBIfam" id="TIGR02499">
    <property type="entry name" value="HrpE_YscL_not"/>
    <property type="match status" value="1"/>
</dbReference>
<dbReference type="GO" id="GO:0005829">
    <property type="term" value="C:cytosol"/>
    <property type="evidence" value="ECO:0007669"/>
    <property type="project" value="TreeGrafter"/>
</dbReference>
<protein>
    <recommendedName>
        <fullName evidence="4">Flagellar assembly protein FliH</fullName>
    </recommendedName>
    <alternativeName>
        <fullName evidence="11">Type 3 secretion system stator protein</fullName>
    </alternativeName>
</protein>
<proteinExistence type="inferred from homology"/>
<dbReference type="Pfam" id="PF02108">
    <property type="entry name" value="FliH"/>
    <property type="match status" value="1"/>
</dbReference>
<dbReference type="InterPro" id="IPR012842">
    <property type="entry name" value="T3SS_SctL/SctL2"/>
</dbReference>
<evidence type="ECO:0000256" key="10">
    <source>
        <dbReference type="ARBA" id="ARBA00024335"/>
    </source>
</evidence>
<evidence type="ECO:0000256" key="1">
    <source>
        <dbReference type="ARBA" id="ARBA00003041"/>
    </source>
</evidence>
<comment type="function">
    <text evidence="1">Needed for flagellar regrowth and assembly.</text>
</comment>
<evidence type="ECO:0000256" key="7">
    <source>
        <dbReference type="ARBA" id="ARBA00022795"/>
    </source>
</evidence>
<dbReference type="InterPro" id="IPR018035">
    <property type="entry name" value="Flagellar_FliH/T3SS_HrpE"/>
</dbReference>
<sequence>MGMAIWLRNTRQLQDGATDDPGSTRVGAAAEIMGAAEFGALVALDEGFRALRSEREAVLAAAREEAARLVDAGRAEAVELIEQARRERETAEAEGYREGEQRALADWFERTAQEGDAHARLLGRMRERLAAVVSIAVEKVVRVEQRGLLFERALLEVDRIAGGATYLNIAVHPDDHDHARIAFDRLAVRWREVGQAFPMSIVADGRLAPGSCIAESDFGTVDASLETQLCAVRTAVSRALKRAVLDAEQHSSGALEEGDAPSDQTSEAHST</sequence>
<keyword evidence="9" id="KW-1006">Bacterial flagellum protein export</keyword>
<comment type="caution">
    <text evidence="14">The sequence shown here is derived from an EMBL/GenBank/DDBJ whole genome shotgun (WGS) entry which is preliminary data.</text>
</comment>
<dbReference type="Proteomes" id="UP000594380">
    <property type="component" value="Unassembled WGS sequence"/>
</dbReference>
<evidence type="ECO:0000256" key="11">
    <source>
        <dbReference type="ARBA" id="ARBA00040494"/>
    </source>
</evidence>
<keyword evidence="8" id="KW-0653">Protein transport</keyword>
<comment type="subcellular location">
    <subcellularLocation>
        <location evidence="2">Cytoplasm</location>
    </subcellularLocation>
</comment>
<evidence type="ECO:0000256" key="9">
    <source>
        <dbReference type="ARBA" id="ARBA00023225"/>
    </source>
</evidence>
<dbReference type="GO" id="GO:0030254">
    <property type="term" value="P:protein secretion by the type III secretion system"/>
    <property type="evidence" value="ECO:0007669"/>
    <property type="project" value="InterPro"/>
</dbReference>
<evidence type="ECO:0000313" key="15">
    <source>
        <dbReference type="Proteomes" id="UP000594380"/>
    </source>
</evidence>
<comment type="similarity">
    <text evidence="3">Belongs to the FliH family.</text>
</comment>
<evidence type="ECO:0000256" key="6">
    <source>
        <dbReference type="ARBA" id="ARBA00022490"/>
    </source>
</evidence>